<feature type="transmembrane region" description="Helical" evidence="1">
    <location>
        <begin position="192"/>
        <end position="208"/>
    </location>
</feature>
<dbReference type="AlphaFoldDB" id="A0A919TGY0"/>
<dbReference type="Pfam" id="PF01757">
    <property type="entry name" value="Acyl_transf_3"/>
    <property type="match status" value="2"/>
</dbReference>
<dbReference type="EMBL" id="BOQN01000090">
    <property type="protein sequence ID" value="GIM95203.1"/>
    <property type="molecule type" value="Genomic_DNA"/>
</dbReference>
<dbReference type="GO" id="GO:0000271">
    <property type="term" value="P:polysaccharide biosynthetic process"/>
    <property type="evidence" value="ECO:0007669"/>
    <property type="project" value="TreeGrafter"/>
</dbReference>
<feature type="transmembrane region" description="Helical" evidence="1">
    <location>
        <begin position="297"/>
        <end position="317"/>
    </location>
</feature>
<feature type="transmembrane region" description="Helical" evidence="1">
    <location>
        <begin position="359"/>
        <end position="381"/>
    </location>
</feature>
<evidence type="ECO:0000256" key="1">
    <source>
        <dbReference type="SAM" id="Phobius"/>
    </source>
</evidence>
<feature type="domain" description="Acyltransferase 3" evidence="2">
    <location>
        <begin position="211"/>
        <end position="382"/>
    </location>
</feature>
<dbReference type="InterPro" id="IPR050879">
    <property type="entry name" value="Acyltransferase_3"/>
</dbReference>
<evidence type="ECO:0000313" key="3">
    <source>
        <dbReference type="EMBL" id="GIM95203.1"/>
    </source>
</evidence>
<proteinExistence type="predicted"/>
<feature type="transmembrane region" description="Helical" evidence="1">
    <location>
        <begin position="47"/>
        <end position="67"/>
    </location>
</feature>
<dbReference type="GO" id="GO:0016747">
    <property type="term" value="F:acyltransferase activity, transferring groups other than amino-acyl groups"/>
    <property type="evidence" value="ECO:0007669"/>
    <property type="project" value="InterPro"/>
</dbReference>
<feature type="transmembrane region" description="Helical" evidence="1">
    <location>
        <begin position="18"/>
        <end position="35"/>
    </location>
</feature>
<reference evidence="3 4" key="1">
    <citation type="submission" date="2021-03" db="EMBL/GenBank/DDBJ databases">
        <title>Whole genome shotgun sequence of Actinoplanes toevensis NBRC 105298.</title>
        <authorList>
            <person name="Komaki H."/>
            <person name="Tamura T."/>
        </authorList>
    </citation>
    <scope>NUCLEOTIDE SEQUENCE [LARGE SCALE GENOMIC DNA]</scope>
    <source>
        <strain evidence="3 4">NBRC 105298</strain>
    </source>
</reference>
<feature type="transmembrane region" description="Helical" evidence="1">
    <location>
        <begin position="329"/>
        <end position="347"/>
    </location>
</feature>
<dbReference type="RefSeq" id="WP_213010936.1">
    <property type="nucleotide sequence ID" value="NZ_BOQN01000090.1"/>
</dbReference>
<dbReference type="Proteomes" id="UP000677082">
    <property type="component" value="Unassembled WGS sequence"/>
</dbReference>
<protein>
    <recommendedName>
        <fullName evidence="2">Acyltransferase 3 domain-containing protein</fullName>
    </recommendedName>
</protein>
<dbReference type="PANTHER" id="PTHR23028">
    <property type="entry name" value="ACETYLTRANSFERASE"/>
    <property type="match status" value="1"/>
</dbReference>
<feature type="transmembrane region" description="Helical" evidence="1">
    <location>
        <begin position="213"/>
        <end position="230"/>
    </location>
</feature>
<keyword evidence="1" id="KW-1133">Transmembrane helix</keyword>
<name>A0A919TGY0_9ACTN</name>
<keyword evidence="1" id="KW-0472">Membrane</keyword>
<dbReference type="PANTHER" id="PTHR23028:SF131">
    <property type="entry name" value="BLR2367 PROTEIN"/>
    <property type="match status" value="1"/>
</dbReference>
<keyword evidence="4" id="KW-1185">Reference proteome</keyword>
<feature type="transmembrane region" description="Helical" evidence="1">
    <location>
        <begin position="242"/>
        <end position="260"/>
    </location>
</feature>
<organism evidence="3 4">
    <name type="scientific">Paractinoplanes toevensis</name>
    <dbReference type="NCBI Taxonomy" id="571911"/>
    <lineage>
        <taxon>Bacteria</taxon>
        <taxon>Bacillati</taxon>
        <taxon>Actinomycetota</taxon>
        <taxon>Actinomycetes</taxon>
        <taxon>Micromonosporales</taxon>
        <taxon>Micromonosporaceae</taxon>
        <taxon>Paractinoplanes</taxon>
    </lineage>
</organism>
<feature type="domain" description="Acyltransferase 3" evidence="2">
    <location>
        <begin position="10"/>
        <end position="178"/>
    </location>
</feature>
<feature type="transmembrane region" description="Helical" evidence="1">
    <location>
        <begin position="137"/>
        <end position="157"/>
    </location>
</feature>
<dbReference type="InterPro" id="IPR002656">
    <property type="entry name" value="Acyl_transf_3_dom"/>
</dbReference>
<evidence type="ECO:0000259" key="2">
    <source>
        <dbReference type="Pfam" id="PF01757"/>
    </source>
</evidence>
<accession>A0A919TGY0</accession>
<comment type="caution">
    <text evidence="3">The sequence shown here is derived from an EMBL/GenBank/DDBJ whole genome shotgun (WGS) entry which is preliminary data.</text>
</comment>
<feature type="transmembrane region" description="Helical" evidence="1">
    <location>
        <begin position="272"/>
        <end position="291"/>
    </location>
</feature>
<feature type="transmembrane region" description="Helical" evidence="1">
    <location>
        <begin position="164"/>
        <end position="180"/>
    </location>
</feature>
<feature type="transmembrane region" description="Helical" evidence="1">
    <location>
        <begin position="87"/>
        <end position="106"/>
    </location>
</feature>
<evidence type="ECO:0000313" key="4">
    <source>
        <dbReference type="Proteomes" id="UP000677082"/>
    </source>
</evidence>
<keyword evidence="1" id="KW-0812">Transmembrane</keyword>
<gene>
    <name evidence="3" type="ORF">Ato02nite_069960</name>
</gene>
<dbReference type="GO" id="GO:0016020">
    <property type="term" value="C:membrane"/>
    <property type="evidence" value="ECO:0007669"/>
    <property type="project" value="TreeGrafter"/>
</dbReference>
<sequence>MTAPNPVRLAWLDALRGYAALVVVCFHLSPIVLGSERHLAVMRHIDLGKYGVLLFFLVSGYVIPMSLEKHGSLSRFWIGRLCRIYPAYLFAILVVALLCALGWMTWPASIRNETVTGVLGHVTMMPDLLGQRGAVRVFWTLAYEMTFYLVVSGLFAWRRHRQSAWWASGLALAAFLTLPNDLFGATPGQRRLTAAVLVVVIGLSVLAYVKGRFVLLAGAAGIAFLLLPALNGHDTRNSTVIASWQGLLLLAVMFAGTVVYRWQHGQLGRRPAALALTTVALGVIGAHWTHLGTTAALLVWSANVGGVAITFLFAYAMRNRAVPGALTELGRISYSLYLLHAVLLFLLPRLVPDIGTRAGVIRVAAGLAYMIVALGVAWLAYRMVELPGQALGRKLTAKLSPRPVPASLLATQRAATATGHGERGARASRLDA</sequence>